<evidence type="ECO:0000313" key="2">
    <source>
        <dbReference type="EMBL" id="PPQ83152.1"/>
    </source>
</evidence>
<feature type="non-terminal residue" evidence="2">
    <location>
        <position position="87"/>
    </location>
</feature>
<protein>
    <submittedName>
        <fullName evidence="2">Uncharacterized protein</fullName>
    </submittedName>
</protein>
<feature type="region of interest" description="Disordered" evidence="1">
    <location>
        <begin position="1"/>
        <end position="41"/>
    </location>
</feature>
<evidence type="ECO:0000256" key="1">
    <source>
        <dbReference type="SAM" id="MobiDB-lite"/>
    </source>
</evidence>
<accession>A0A409WXC7</accession>
<gene>
    <name evidence="2" type="ORF">CVT25_005396</name>
</gene>
<organism evidence="2 3">
    <name type="scientific">Psilocybe cyanescens</name>
    <dbReference type="NCBI Taxonomy" id="93625"/>
    <lineage>
        <taxon>Eukaryota</taxon>
        <taxon>Fungi</taxon>
        <taxon>Dikarya</taxon>
        <taxon>Basidiomycota</taxon>
        <taxon>Agaricomycotina</taxon>
        <taxon>Agaricomycetes</taxon>
        <taxon>Agaricomycetidae</taxon>
        <taxon>Agaricales</taxon>
        <taxon>Agaricineae</taxon>
        <taxon>Strophariaceae</taxon>
        <taxon>Psilocybe</taxon>
    </lineage>
</organism>
<reference evidence="2 3" key="1">
    <citation type="journal article" date="2018" name="Evol. Lett.">
        <title>Horizontal gene cluster transfer increased hallucinogenic mushroom diversity.</title>
        <authorList>
            <person name="Reynolds H.T."/>
            <person name="Vijayakumar V."/>
            <person name="Gluck-Thaler E."/>
            <person name="Korotkin H.B."/>
            <person name="Matheny P.B."/>
            <person name="Slot J.C."/>
        </authorList>
    </citation>
    <scope>NUCLEOTIDE SEQUENCE [LARGE SCALE GENOMIC DNA]</scope>
    <source>
        <strain evidence="2 3">2631</strain>
    </source>
</reference>
<feature type="compositionally biased region" description="Basic and acidic residues" evidence="1">
    <location>
        <begin position="17"/>
        <end position="29"/>
    </location>
</feature>
<dbReference type="Proteomes" id="UP000283269">
    <property type="component" value="Unassembled WGS sequence"/>
</dbReference>
<name>A0A409WXC7_PSICY</name>
<sequence length="87" mass="9335">MHRPMHTACCGAGAGGKESRNKMETEMEGKGSGTGRFGGGEWGAWGRWGSVGQMRECWADGGVLGRVQVWVQGRLVGVQQQKVGQQE</sequence>
<dbReference type="EMBL" id="NHYD01003043">
    <property type="protein sequence ID" value="PPQ83152.1"/>
    <property type="molecule type" value="Genomic_DNA"/>
</dbReference>
<comment type="caution">
    <text evidence="2">The sequence shown here is derived from an EMBL/GenBank/DDBJ whole genome shotgun (WGS) entry which is preliminary data.</text>
</comment>
<dbReference type="AlphaFoldDB" id="A0A409WXC7"/>
<dbReference type="InParanoid" id="A0A409WXC7"/>
<feature type="compositionally biased region" description="Gly residues" evidence="1">
    <location>
        <begin position="30"/>
        <end position="41"/>
    </location>
</feature>
<keyword evidence="3" id="KW-1185">Reference proteome</keyword>
<evidence type="ECO:0000313" key="3">
    <source>
        <dbReference type="Proteomes" id="UP000283269"/>
    </source>
</evidence>
<proteinExistence type="predicted"/>